<evidence type="ECO:0000256" key="2">
    <source>
        <dbReference type="ARBA" id="ARBA00023002"/>
    </source>
</evidence>
<sequence>MRRFENSTALVTGAGQGIGLAIAERFAAEGAHVILADIQEALLLQAAERFKDLGYSVSYQALDVSRPEQVDRMVERIVQDGRSIDILANNAGVAWEESFLDIKDDNWRRMIDVNLNGMFYVAQRVARQMKEQGKGAIINMSSTNGLAGEAKYAHYNASKGGVILLTKTMAVELGASGIRVNAVCPGYIQTPMSEAIDDPEFVSRYIQNHIPLGRVGEPKDISGVFAFLASEDAAFINGECIVVDGGQLAF</sequence>
<gene>
    <name evidence="3" type="ORF">PSTEL_19080</name>
</gene>
<dbReference type="RefSeq" id="WP_038697525.1">
    <property type="nucleotide sequence ID" value="NZ_CP009286.1"/>
</dbReference>
<dbReference type="Proteomes" id="UP000029507">
    <property type="component" value="Chromosome"/>
</dbReference>
<dbReference type="KEGG" id="pste:PSTEL_19080"/>
<dbReference type="AlphaFoldDB" id="A0A089LTS9"/>
<evidence type="ECO:0000256" key="1">
    <source>
        <dbReference type="ARBA" id="ARBA00006484"/>
    </source>
</evidence>
<dbReference type="NCBIfam" id="NF005559">
    <property type="entry name" value="PRK07231.1"/>
    <property type="match status" value="1"/>
</dbReference>
<dbReference type="PANTHER" id="PTHR42760">
    <property type="entry name" value="SHORT-CHAIN DEHYDROGENASES/REDUCTASES FAMILY MEMBER"/>
    <property type="match status" value="1"/>
</dbReference>
<dbReference type="FunFam" id="3.40.50.720:FF:000084">
    <property type="entry name" value="Short-chain dehydrogenase reductase"/>
    <property type="match status" value="1"/>
</dbReference>
<dbReference type="SUPFAM" id="SSF51735">
    <property type="entry name" value="NAD(P)-binding Rossmann-fold domains"/>
    <property type="match status" value="1"/>
</dbReference>
<dbReference type="GO" id="GO:0048038">
    <property type="term" value="F:quinone binding"/>
    <property type="evidence" value="ECO:0007669"/>
    <property type="project" value="TreeGrafter"/>
</dbReference>
<keyword evidence="2" id="KW-0560">Oxidoreductase</keyword>
<dbReference type="InterPro" id="IPR002347">
    <property type="entry name" value="SDR_fam"/>
</dbReference>
<accession>A0A089LTS9</accession>
<dbReference type="GO" id="GO:0006633">
    <property type="term" value="P:fatty acid biosynthetic process"/>
    <property type="evidence" value="ECO:0007669"/>
    <property type="project" value="TreeGrafter"/>
</dbReference>
<organism evidence="3 4">
    <name type="scientific">Paenibacillus stellifer</name>
    <dbReference type="NCBI Taxonomy" id="169760"/>
    <lineage>
        <taxon>Bacteria</taxon>
        <taxon>Bacillati</taxon>
        <taxon>Bacillota</taxon>
        <taxon>Bacilli</taxon>
        <taxon>Bacillales</taxon>
        <taxon>Paenibacillaceae</taxon>
        <taxon>Paenibacillus</taxon>
    </lineage>
</organism>
<reference evidence="3 4" key="1">
    <citation type="submission" date="2014-08" db="EMBL/GenBank/DDBJ databases">
        <title>Comparative genomics of the Paenibacillus odorifer group.</title>
        <authorList>
            <person name="den Bakker H.C."/>
            <person name="Tsai Y.-C."/>
            <person name="Martin N."/>
            <person name="Korlach J."/>
            <person name="Wiedmann M."/>
        </authorList>
    </citation>
    <scope>NUCLEOTIDE SEQUENCE [LARGE SCALE GENOMIC DNA]</scope>
    <source>
        <strain evidence="3 4">DSM 14472</strain>
    </source>
</reference>
<evidence type="ECO:0000313" key="4">
    <source>
        <dbReference type="Proteomes" id="UP000029507"/>
    </source>
</evidence>
<dbReference type="Pfam" id="PF13561">
    <property type="entry name" value="adh_short_C2"/>
    <property type="match status" value="1"/>
</dbReference>
<dbReference type="PRINTS" id="PR00080">
    <property type="entry name" value="SDRFAMILY"/>
</dbReference>
<dbReference type="InterPro" id="IPR036291">
    <property type="entry name" value="NAD(P)-bd_dom_sf"/>
</dbReference>
<dbReference type="GO" id="GO:0008206">
    <property type="term" value="P:bile acid metabolic process"/>
    <property type="evidence" value="ECO:0007669"/>
    <property type="project" value="UniProtKB-ARBA"/>
</dbReference>
<dbReference type="InterPro" id="IPR020904">
    <property type="entry name" value="Sc_DH/Rdtase_CS"/>
</dbReference>
<dbReference type="PROSITE" id="PS00061">
    <property type="entry name" value="ADH_SHORT"/>
    <property type="match status" value="1"/>
</dbReference>
<dbReference type="NCBIfam" id="NF009466">
    <property type="entry name" value="PRK12826.1-2"/>
    <property type="match status" value="1"/>
</dbReference>
<dbReference type="HOGENOM" id="CLU_010194_1_3_9"/>
<dbReference type="GO" id="GO:0016616">
    <property type="term" value="F:oxidoreductase activity, acting on the CH-OH group of donors, NAD or NADP as acceptor"/>
    <property type="evidence" value="ECO:0007669"/>
    <property type="project" value="TreeGrafter"/>
</dbReference>
<dbReference type="PANTHER" id="PTHR42760:SF133">
    <property type="entry name" value="3-OXOACYL-[ACYL-CARRIER-PROTEIN] REDUCTASE"/>
    <property type="match status" value="1"/>
</dbReference>
<evidence type="ECO:0000313" key="3">
    <source>
        <dbReference type="EMBL" id="AIQ64901.1"/>
    </source>
</evidence>
<proteinExistence type="inferred from homology"/>
<comment type="similarity">
    <text evidence="1">Belongs to the short-chain dehydrogenases/reductases (SDR) family.</text>
</comment>
<protein>
    <recommendedName>
        <fullName evidence="5">Short-chain dehydrogenase</fullName>
    </recommendedName>
</protein>
<dbReference type="Gene3D" id="3.40.50.720">
    <property type="entry name" value="NAD(P)-binding Rossmann-like Domain"/>
    <property type="match status" value="1"/>
</dbReference>
<name>A0A089LTS9_9BACL</name>
<keyword evidence="4" id="KW-1185">Reference proteome</keyword>
<dbReference type="PRINTS" id="PR00081">
    <property type="entry name" value="GDHRDH"/>
</dbReference>
<dbReference type="STRING" id="169760.PSTEL_19080"/>
<dbReference type="EMBL" id="CP009286">
    <property type="protein sequence ID" value="AIQ64901.1"/>
    <property type="molecule type" value="Genomic_DNA"/>
</dbReference>
<evidence type="ECO:0008006" key="5">
    <source>
        <dbReference type="Google" id="ProtNLM"/>
    </source>
</evidence>